<dbReference type="GO" id="GO:0005643">
    <property type="term" value="C:nuclear pore"/>
    <property type="evidence" value="ECO:0007669"/>
    <property type="project" value="InterPro"/>
</dbReference>
<sequence>MNSAWQTGNYQSRNPSSAQFTPILIKEDSTTLNVNSINAKTENSDRSIEDLRYEYMMNKRGIDCSHLFKYVNPANQITPQRTPYTTSNLSNEVMMFDGARANSGYSQPSSNLYSSSTSQNAFRTTTGYNGAGNQSFLGGTTGNQTAFGRTTGSQLGFGGNTGNQPGFGISTGNQPGFGVSTGNQSGFGVSTGNQPGFGVTTGNQPGIGGPINNQPGFGVTTSQNNPFSQSSGFTASSFGVGVGNPINTSQFNGAASNPASNSQITNPFTQSNASFGQSFNNPSQAAFGKYSQDTGYFNSVPPSQMYSSNQPISFSAPNSTQNSFGVPNTSQPMNFFTQASQNQNLPTHTSQNPFSQSTSTNQGQSNPFFQSSSNSFIQNPANTFGQNPFSQAASSNLYPQSNPTSLNQNLNLHNQGASNFFLQNSQPNPTNFGYPTGQNLNHFYNANSNNFMSAGNQGQNNYLKSGLNGFLPENPGFGQNFNQGTFTNIEKNLFAKEYMYNAYKDPHGLSWVYFDFDSLKTSTKPVEKAIMRSPEPQHRGNIETIIKNSHNAMPRGNLKDPFKSNSVSYNYRKRNINIPYEADRRLKHSFILKNKFKNTNTSMQNSDEVDDHEEIESNYDENKEIKIFISAPIFCERKLDYIMPVSATIRQVAERVCTSLSINNPFKLKFQGVDLPYDESLGSLNIPNECLLEMSDLRMISNEFLPRTKIYKFSPSIDEMKNMTINQLKNLSNFSIENEFGKMVFDGETNVTNLDVDDLVLIEKNCIIGYPNCSEEQKALIDNRLDKSAVVTLYNLKSQSGNTGKMAIKLMMNCEKNGTKFINYDENTGNFTFRIEKL</sequence>
<protein>
    <recommendedName>
        <fullName evidence="2">Peptidase S59 domain-containing protein</fullName>
    </recommendedName>
</protein>
<dbReference type="Proteomes" id="UP000187209">
    <property type="component" value="Unassembled WGS sequence"/>
</dbReference>
<dbReference type="InterPro" id="IPR007230">
    <property type="entry name" value="Nup98_auto-Pept-S59_dom"/>
</dbReference>
<reference evidence="3 4" key="1">
    <citation type="submission" date="2016-11" db="EMBL/GenBank/DDBJ databases">
        <title>The macronuclear genome of Stentor coeruleus: a giant cell with tiny introns.</title>
        <authorList>
            <person name="Slabodnick M."/>
            <person name="Ruby J.G."/>
            <person name="Reiff S.B."/>
            <person name="Swart E.C."/>
            <person name="Gosai S."/>
            <person name="Prabakaran S."/>
            <person name="Witkowska E."/>
            <person name="Larue G.E."/>
            <person name="Fisher S."/>
            <person name="Freeman R.M."/>
            <person name="Gunawardena J."/>
            <person name="Chu W."/>
            <person name="Stover N.A."/>
            <person name="Gregory B.D."/>
            <person name="Nowacki M."/>
            <person name="Derisi J."/>
            <person name="Roy S.W."/>
            <person name="Marshall W.F."/>
            <person name="Sood P."/>
        </authorList>
    </citation>
    <scope>NUCLEOTIDE SEQUENCE [LARGE SCALE GENOMIC DNA]</scope>
    <source>
        <strain evidence="3">WM001</strain>
    </source>
</reference>
<keyword evidence="4" id="KW-1185">Reference proteome</keyword>
<evidence type="ECO:0000256" key="1">
    <source>
        <dbReference type="SAM" id="MobiDB-lite"/>
    </source>
</evidence>
<dbReference type="OrthoDB" id="311594at2759"/>
<feature type="compositionally biased region" description="Polar residues" evidence="1">
    <location>
        <begin position="380"/>
        <end position="411"/>
    </location>
</feature>
<proteinExistence type="predicted"/>
<evidence type="ECO:0000259" key="2">
    <source>
        <dbReference type="PROSITE" id="PS51434"/>
    </source>
</evidence>
<feature type="region of interest" description="Disordered" evidence="1">
    <location>
        <begin position="308"/>
        <end position="411"/>
    </location>
</feature>
<dbReference type="AlphaFoldDB" id="A0A1R2D4H3"/>
<comment type="caution">
    <text evidence="3">The sequence shown here is derived from an EMBL/GenBank/DDBJ whole genome shotgun (WGS) entry which is preliminary data.</text>
</comment>
<dbReference type="GO" id="GO:0017056">
    <property type="term" value="F:structural constituent of nuclear pore"/>
    <property type="evidence" value="ECO:0007669"/>
    <property type="project" value="InterPro"/>
</dbReference>
<feature type="compositionally biased region" description="Polar residues" evidence="1">
    <location>
        <begin position="170"/>
        <end position="194"/>
    </location>
</feature>
<evidence type="ECO:0000313" key="3">
    <source>
        <dbReference type="EMBL" id="OMJ96164.1"/>
    </source>
</evidence>
<feature type="compositionally biased region" description="Polar residues" evidence="1">
    <location>
        <begin position="133"/>
        <end position="154"/>
    </location>
</feature>
<dbReference type="Gene3D" id="3.30.1610.10">
    <property type="entry name" value="Peptidase S59, nucleoporin"/>
    <property type="match status" value="1"/>
</dbReference>
<dbReference type="PROSITE" id="PS51434">
    <property type="entry name" value="NUP_C"/>
    <property type="match status" value="1"/>
</dbReference>
<feature type="region of interest" description="Disordered" evidence="1">
    <location>
        <begin position="133"/>
        <end position="230"/>
    </location>
</feature>
<accession>A0A1R2D4H3</accession>
<feature type="compositionally biased region" description="Low complexity" evidence="1">
    <location>
        <begin position="355"/>
        <end position="379"/>
    </location>
</feature>
<evidence type="ECO:0000313" key="4">
    <source>
        <dbReference type="Proteomes" id="UP000187209"/>
    </source>
</evidence>
<dbReference type="Pfam" id="PF04096">
    <property type="entry name" value="Nucleoporin2"/>
    <property type="match status" value="1"/>
</dbReference>
<gene>
    <name evidence="3" type="ORF">SteCoe_346</name>
</gene>
<feature type="domain" description="Peptidase S59" evidence="2">
    <location>
        <begin position="708"/>
        <end position="838"/>
    </location>
</feature>
<dbReference type="SUPFAM" id="SSF82215">
    <property type="entry name" value="C-terminal autoproteolytic domain of nucleoporin nup98"/>
    <property type="match status" value="1"/>
</dbReference>
<feature type="compositionally biased region" description="Polar residues" evidence="1">
    <location>
        <begin position="308"/>
        <end position="354"/>
    </location>
</feature>
<dbReference type="EMBL" id="MPUH01000003">
    <property type="protein sequence ID" value="OMJ96164.1"/>
    <property type="molecule type" value="Genomic_DNA"/>
</dbReference>
<dbReference type="InterPro" id="IPR036903">
    <property type="entry name" value="Nup98_auto-Pept-S59_dom_sf"/>
</dbReference>
<feature type="compositionally biased region" description="Polar residues" evidence="1">
    <location>
        <begin position="219"/>
        <end position="230"/>
    </location>
</feature>
<name>A0A1R2D4H3_9CILI</name>
<organism evidence="3 4">
    <name type="scientific">Stentor coeruleus</name>
    <dbReference type="NCBI Taxonomy" id="5963"/>
    <lineage>
        <taxon>Eukaryota</taxon>
        <taxon>Sar</taxon>
        <taxon>Alveolata</taxon>
        <taxon>Ciliophora</taxon>
        <taxon>Postciliodesmatophora</taxon>
        <taxon>Heterotrichea</taxon>
        <taxon>Heterotrichida</taxon>
        <taxon>Stentoridae</taxon>
        <taxon>Stentor</taxon>
    </lineage>
</organism>